<keyword evidence="5" id="KW-0472">Membrane</keyword>
<dbReference type="AlphaFoldDB" id="A0A2K9NW23"/>
<evidence type="ECO:0000256" key="5">
    <source>
        <dbReference type="ARBA" id="ARBA00023136"/>
    </source>
</evidence>
<sequence length="171" mass="19525">MSSSPKIVWPYYIRLIHWIIALTVILNIFILEEGDPPHRNLGYLALGLVLIRFFLGFINKRKNLFPALPLKWSDIKTHVTSHFNGSPVDYEGHTPLASVVYVLIWICLIGLAISGWMLGLDAFWGDETLEEIHGAISTGLEVLVVIHFIGIALDSYFWKRKTWMAMIKGYK</sequence>
<dbReference type="OrthoDB" id="196472at2"/>
<comment type="subcellular location">
    <subcellularLocation>
        <location evidence="1">Cell membrane</location>
        <topology evidence="1">Multi-pass membrane protein</topology>
    </subcellularLocation>
</comment>
<accession>A0A2K9NW23</accession>
<gene>
    <name evidence="6" type="ORF">C0V70_16650</name>
</gene>
<keyword evidence="7" id="KW-1185">Reference proteome</keyword>
<dbReference type="PANTHER" id="PTHR30485:SF2">
    <property type="entry name" value="BLL0597 PROTEIN"/>
    <property type="match status" value="1"/>
</dbReference>
<dbReference type="RefSeq" id="WP_102244997.1">
    <property type="nucleotide sequence ID" value="NZ_CP025704.1"/>
</dbReference>
<dbReference type="GO" id="GO:0009055">
    <property type="term" value="F:electron transfer activity"/>
    <property type="evidence" value="ECO:0007669"/>
    <property type="project" value="InterPro"/>
</dbReference>
<evidence type="ECO:0000256" key="3">
    <source>
        <dbReference type="ARBA" id="ARBA00022692"/>
    </source>
</evidence>
<dbReference type="Proteomes" id="UP000235584">
    <property type="component" value="Chromosome"/>
</dbReference>
<protein>
    <submittedName>
        <fullName evidence="6">Uncharacterized protein</fullName>
    </submittedName>
</protein>
<evidence type="ECO:0000313" key="7">
    <source>
        <dbReference type="Proteomes" id="UP000235584"/>
    </source>
</evidence>
<dbReference type="GO" id="GO:0020037">
    <property type="term" value="F:heme binding"/>
    <property type="evidence" value="ECO:0007669"/>
    <property type="project" value="TreeGrafter"/>
</dbReference>
<dbReference type="SUPFAM" id="SSF81342">
    <property type="entry name" value="Transmembrane di-heme cytochromes"/>
    <property type="match status" value="1"/>
</dbReference>
<dbReference type="InterPro" id="IPR016174">
    <property type="entry name" value="Di-haem_cyt_TM"/>
</dbReference>
<reference evidence="6 7" key="1">
    <citation type="submission" date="2018-01" db="EMBL/GenBank/DDBJ databases">
        <title>Complete genome sequence of Bacteriovorax stolpii DSM12778.</title>
        <authorList>
            <person name="Tang B."/>
            <person name="Chang J."/>
        </authorList>
    </citation>
    <scope>NUCLEOTIDE SEQUENCE [LARGE SCALE GENOMIC DNA]</scope>
    <source>
        <strain evidence="6 7">DSM 12778</strain>
    </source>
</reference>
<dbReference type="GO" id="GO:0005886">
    <property type="term" value="C:plasma membrane"/>
    <property type="evidence" value="ECO:0007669"/>
    <property type="project" value="UniProtKB-SubCell"/>
</dbReference>
<evidence type="ECO:0000256" key="4">
    <source>
        <dbReference type="ARBA" id="ARBA00022989"/>
    </source>
</evidence>
<dbReference type="Gene3D" id="1.20.950.20">
    <property type="entry name" value="Transmembrane di-heme cytochromes, Chain C"/>
    <property type="match status" value="1"/>
</dbReference>
<dbReference type="InterPro" id="IPR051542">
    <property type="entry name" value="Hydrogenase_cytochrome"/>
</dbReference>
<evidence type="ECO:0000256" key="1">
    <source>
        <dbReference type="ARBA" id="ARBA00004651"/>
    </source>
</evidence>
<keyword evidence="2" id="KW-1003">Cell membrane</keyword>
<dbReference type="GO" id="GO:0022904">
    <property type="term" value="P:respiratory electron transport chain"/>
    <property type="evidence" value="ECO:0007669"/>
    <property type="project" value="InterPro"/>
</dbReference>
<dbReference type="EMBL" id="CP025704">
    <property type="protein sequence ID" value="AUN99706.1"/>
    <property type="molecule type" value="Genomic_DNA"/>
</dbReference>
<dbReference type="Pfam" id="PF01292">
    <property type="entry name" value="Ni_hydr_CYTB"/>
    <property type="match status" value="1"/>
</dbReference>
<keyword evidence="3" id="KW-0812">Transmembrane</keyword>
<evidence type="ECO:0000313" key="6">
    <source>
        <dbReference type="EMBL" id="AUN99706.1"/>
    </source>
</evidence>
<dbReference type="InterPro" id="IPR011577">
    <property type="entry name" value="Cyt_b561_bac/Ni-Hgenase"/>
</dbReference>
<proteinExistence type="predicted"/>
<name>A0A2K9NW23_BACTC</name>
<organism evidence="6 7">
    <name type="scientific">Bacteriovorax stolpii</name>
    <name type="common">Bdellovibrio stolpii</name>
    <dbReference type="NCBI Taxonomy" id="960"/>
    <lineage>
        <taxon>Bacteria</taxon>
        <taxon>Pseudomonadati</taxon>
        <taxon>Bdellovibrionota</taxon>
        <taxon>Bacteriovoracia</taxon>
        <taxon>Bacteriovoracales</taxon>
        <taxon>Bacteriovoracaceae</taxon>
        <taxon>Bacteriovorax</taxon>
    </lineage>
</organism>
<dbReference type="PANTHER" id="PTHR30485">
    <property type="entry name" value="NI/FE-HYDROGENASE 1 B-TYPE CYTOCHROME SUBUNIT"/>
    <property type="match status" value="1"/>
</dbReference>
<evidence type="ECO:0000256" key="2">
    <source>
        <dbReference type="ARBA" id="ARBA00022475"/>
    </source>
</evidence>
<keyword evidence="4" id="KW-1133">Transmembrane helix</keyword>
<dbReference type="KEGG" id="bsto:C0V70_16650"/>